<gene>
    <name evidence="1" type="ORF">BJ979_002125</name>
</gene>
<dbReference type="Proteomes" id="UP000553888">
    <property type="component" value="Unassembled WGS sequence"/>
</dbReference>
<reference evidence="1 2" key="1">
    <citation type="submission" date="2020-07" db="EMBL/GenBank/DDBJ databases">
        <title>Sequencing the genomes of 1000 actinobacteria strains.</title>
        <authorList>
            <person name="Klenk H.-P."/>
        </authorList>
    </citation>
    <scope>NUCLEOTIDE SEQUENCE [LARGE SCALE GENOMIC DNA]</scope>
    <source>
        <strain evidence="1 2">DSM 23141</strain>
    </source>
</reference>
<dbReference type="EMBL" id="JACBZY010000001">
    <property type="protein sequence ID" value="NYG99499.1"/>
    <property type="molecule type" value="Genomic_DNA"/>
</dbReference>
<organism evidence="1 2">
    <name type="scientific">Schumannella luteola</name>
    <dbReference type="NCBI Taxonomy" id="472059"/>
    <lineage>
        <taxon>Bacteria</taxon>
        <taxon>Bacillati</taxon>
        <taxon>Actinomycetota</taxon>
        <taxon>Actinomycetes</taxon>
        <taxon>Micrococcales</taxon>
        <taxon>Microbacteriaceae</taxon>
        <taxon>Schumannella</taxon>
    </lineage>
</organism>
<evidence type="ECO:0000313" key="2">
    <source>
        <dbReference type="Proteomes" id="UP000553888"/>
    </source>
</evidence>
<sequence length="39" mass="4137">MLTATILFSALGALAIGGTIATIARDGYRSIPTRRFLAR</sequence>
<dbReference type="AlphaFoldDB" id="A0A852YP44"/>
<evidence type="ECO:0000313" key="1">
    <source>
        <dbReference type="EMBL" id="NYG99499.1"/>
    </source>
</evidence>
<protein>
    <submittedName>
        <fullName evidence="1">Uncharacterized protein</fullName>
    </submittedName>
</protein>
<comment type="caution">
    <text evidence="1">The sequence shown here is derived from an EMBL/GenBank/DDBJ whole genome shotgun (WGS) entry which is preliminary data.</text>
</comment>
<accession>A0A852YP44</accession>
<keyword evidence="2" id="KW-1185">Reference proteome</keyword>
<name>A0A852YP44_9MICO</name>
<proteinExistence type="predicted"/>